<evidence type="ECO:0000256" key="1">
    <source>
        <dbReference type="ARBA" id="ARBA00004496"/>
    </source>
</evidence>
<reference evidence="14 15" key="1">
    <citation type="journal article" date="2007" name="Nature">
        <title>Evolution of genes and genomes on the Drosophila phylogeny.</title>
        <authorList>
            <consortium name="Drosophila 12 Genomes Consortium"/>
            <person name="Clark A.G."/>
            <person name="Eisen M.B."/>
            <person name="Smith D.R."/>
            <person name="Bergman C.M."/>
            <person name="Oliver B."/>
            <person name="Markow T.A."/>
            <person name="Kaufman T.C."/>
            <person name="Kellis M."/>
            <person name="Gelbart W."/>
            <person name="Iyer V.N."/>
            <person name="Pollard D.A."/>
            <person name="Sackton T.B."/>
            <person name="Larracuente A.M."/>
            <person name="Singh N.D."/>
            <person name="Abad J.P."/>
            <person name="Abt D.N."/>
            <person name="Adryan B."/>
            <person name="Aguade M."/>
            <person name="Akashi H."/>
            <person name="Anderson W.W."/>
            <person name="Aquadro C.F."/>
            <person name="Ardell D.H."/>
            <person name="Arguello R."/>
            <person name="Artieri C.G."/>
            <person name="Barbash D.A."/>
            <person name="Barker D."/>
            <person name="Barsanti P."/>
            <person name="Batterham P."/>
            <person name="Batzoglou S."/>
            <person name="Begun D."/>
            <person name="Bhutkar A."/>
            <person name="Blanco E."/>
            <person name="Bosak S.A."/>
            <person name="Bradley R.K."/>
            <person name="Brand A.D."/>
            <person name="Brent M.R."/>
            <person name="Brooks A.N."/>
            <person name="Brown R.H."/>
            <person name="Butlin R.K."/>
            <person name="Caggese C."/>
            <person name="Calvi B.R."/>
            <person name="Bernardo de Carvalho A."/>
            <person name="Caspi A."/>
            <person name="Castrezana S."/>
            <person name="Celniker S.E."/>
            <person name="Chang J.L."/>
            <person name="Chapple C."/>
            <person name="Chatterji S."/>
            <person name="Chinwalla A."/>
            <person name="Civetta A."/>
            <person name="Clifton S.W."/>
            <person name="Comeron J.M."/>
            <person name="Costello J.C."/>
            <person name="Coyne J.A."/>
            <person name="Daub J."/>
            <person name="David R.G."/>
            <person name="Delcher A.L."/>
            <person name="Delehaunty K."/>
            <person name="Do C.B."/>
            <person name="Ebling H."/>
            <person name="Edwards K."/>
            <person name="Eickbush T."/>
            <person name="Evans J.D."/>
            <person name="Filipski A."/>
            <person name="Findeiss S."/>
            <person name="Freyhult E."/>
            <person name="Fulton L."/>
            <person name="Fulton R."/>
            <person name="Garcia A.C."/>
            <person name="Gardiner A."/>
            <person name="Garfield D.A."/>
            <person name="Garvin B.E."/>
            <person name="Gibson G."/>
            <person name="Gilbert D."/>
            <person name="Gnerre S."/>
            <person name="Godfrey J."/>
            <person name="Good R."/>
            <person name="Gotea V."/>
            <person name="Gravely B."/>
            <person name="Greenberg A.J."/>
            <person name="Griffiths-Jones S."/>
            <person name="Gross S."/>
            <person name="Guigo R."/>
            <person name="Gustafson E.A."/>
            <person name="Haerty W."/>
            <person name="Hahn M.W."/>
            <person name="Halligan D.L."/>
            <person name="Halpern A.L."/>
            <person name="Halter G.M."/>
            <person name="Han M.V."/>
            <person name="Heger A."/>
            <person name="Hillier L."/>
            <person name="Hinrichs A.S."/>
            <person name="Holmes I."/>
            <person name="Hoskins R.A."/>
            <person name="Hubisz M.J."/>
            <person name="Hultmark D."/>
            <person name="Huntley M.A."/>
            <person name="Jaffe D.B."/>
            <person name="Jagadeeshan S."/>
            <person name="Jeck W.R."/>
            <person name="Johnson J."/>
            <person name="Jones C.D."/>
            <person name="Jordan W.C."/>
            <person name="Karpen G.H."/>
            <person name="Kataoka E."/>
            <person name="Keightley P.D."/>
            <person name="Kheradpour P."/>
            <person name="Kirkness E.F."/>
            <person name="Koerich L.B."/>
            <person name="Kristiansen K."/>
            <person name="Kudrna D."/>
            <person name="Kulathinal R.J."/>
            <person name="Kumar S."/>
            <person name="Kwok R."/>
            <person name="Lander E."/>
            <person name="Langley C.H."/>
            <person name="Lapoint R."/>
            <person name="Lazzaro B.P."/>
            <person name="Lee S.J."/>
            <person name="Levesque L."/>
            <person name="Li R."/>
            <person name="Lin C.F."/>
            <person name="Lin M.F."/>
            <person name="Lindblad-Toh K."/>
            <person name="Llopart A."/>
            <person name="Long M."/>
            <person name="Low L."/>
            <person name="Lozovsky E."/>
            <person name="Lu J."/>
            <person name="Luo M."/>
            <person name="Machado C.A."/>
            <person name="Makalowski W."/>
            <person name="Marzo M."/>
            <person name="Matsuda M."/>
            <person name="Matzkin L."/>
            <person name="McAllister B."/>
            <person name="McBride C.S."/>
            <person name="McKernan B."/>
            <person name="McKernan K."/>
            <person name="Mendez-Lago M."/>
            <person name="Minx P."/>
            <person name="Mollenhauer M.U."/>
            <person name="Montooth K."/>
            <person name="Mount S.M."/>
            <person name="Mu X."/>
            <person name="Myers E."/>
            <person name="Negre B."/>
            <person name="Newfeld S."/>
            <person name="Nielsen R."/>
            <person name="Noor M.A."/>
            <person name="O'Grady P."/>
            <person name="Pachter L."/>
            <person name="Papaceit M."/>
            <person name="Parisi M.J."/>
            <person name="Parisi M."/>
            <person name="Parts L."/>
            <person name="Pedersen J.S."/>
            <person name="Pesole G."/>
            <person name="Phillippy A.M."/>
            <person name="Ponting C.P."/>
            <person name="Pop M."/>
            <person name="Porcelli D."/>
            <person name="Powell J.R."/>
            <person name="Prohaska S."/>
            <person name="Pruitt K."/>
            <person name="Puig M."/>
            <person name="Quesneville H."/>
            <person name="Ram K.R."/>
            <person name="Rand D."/>
            <person name="Rasmussen M.D."/>
            <person name="Reed L.K."/>
            <person name="Reenan R."/>
            <person name="Reily A."/>
            <person name="Remington K.A."/>
            <person name="Rieger T.T."/>
            <person name="Ritchie M.G."/>
            <person name="Robin C."/>
            <person name="Rogers Y.H."/>
            <person name="Rohde C."/>
            <person name="Rozas J."/>
            <person name="Rubenfield M.J."/>
            <person name="Ruiz A."/>
            <person name="Russo S."/>
            <person name="Salzberg S.L."/>
            <person name="Sanchez-Gracia A."/>
            <person name="Saranga D.J."/>
            <person name="Sato H."/>
            <person name="Schaeffer S.W."/>
            <person name="Schatz M.C."/>
            <person name="Schlenke T."/>
            <person name="Schwartz R."/>
            <person name="Segarra C."/>
            <person name="Singh R.S."/>
            <person name="Sirot L."/>
            <person name="Sirota M."/>
            <person name="Sisneros N.B."/>
            <person name="Smith C.D."/>
            <person name="Smith T.F."/>
            <person name="Spieth J."/>
            <person name="Stage D.E."/>
            <person name="Stark A."/>
            <person name="Stephan W."/>
            <person name="Strausberg R.L."/>
            <person name="Strempel S."/>
            <person name="Sturgill D."/>
            <person name="Sutton G."/>
            <person name="Sutton G.G."/>
            <person name="Tao W."/>
            <person name="Teichmann S."/>
            <person name="Tobari Y.N."/>
            <person name="Tomimura Y."/>
            <person name="Tsolas J.M."/>
            <person name="Valente V.L."/>
            <person name="Venter E."/>
            <person name="Venter J.C."/>
            <person name="Vicario S."/>
            <person name="Vieira F.G."/>
            <person name="Vilella A.J."/>
            <person name="Villasante A."/>
            <person name="Walenz B."/>
            <person name="Wang J."/>
            <person name="Wasserman M."/>
            <person name="Watts T."/>
            <person name="Wilson D."/>
            <person name="Wilson R.K."/>
            <person name="Wing R.A."/>
            <person name="Wolfner M.F."/>
            <person name="Wong A."/>
            <person name="Wong G.K."/>
            <person name="Wu C.I."/>
            <person name="Wu G."/>
            <person name="Yamamoto D."/>
            <person name="Yang H.P."/>
            <person name="Yang S.P."/>
            <person name="Yorke J.A."/>
            <person name="Yoshida K."/>
            <person name="Zdobnov E."/>
            <person name="Zhang P."/>
            <person name="Zhang Y."/>
            <person name="Zimin A.V."/>
            <person name="Baldwin J."/>
            <person name="Abdouelleil A."/>
            <person name="Abdulkadir J."/>
            <person name="Abebe A."/>
            <person name="Abera B."/>
            <person name="Abreu J."/>
            <person name="Acer S.C."/>
            <person name="Aftuck L."/>
            <person name="Alexander A."/>
            <person name="An P."/>
            <person name="Anderson E."/>
            <person name="Anderson S."/>
            <person name="Arachi H."/>
            <person name="Azer M."/>
            <person name="Bachantsang P."/>
            <person name="Barry A."/>
            <person name="Bayul T."/>
            <person name="Berlin A."/>
            <person name="Bessette D."/>
            <person name="Bloom T."/>
            <person name="Blye J."/>
            <person name="Boguslavskiy L."/>
            <person name="Bonnet C."/>
            <person name="Boukhgalter B."/>
            <person name="Bourzgui I."/>
            <person name="Brown A."/>
            <person name="Cahill P."/>
            <person name="Channer S."/>
            <person name="Cheshatsang Y."/>
            <person name="Chuda L."/>
            <person name="Citroen M."/>
            <person name="Collymore A."/>
            <person name="Cooke P."/>
            <person name="Costello M."/>
            <person name="D'Aco K."/>
            <person name="Daza R."/>
            <person name="De Haan G."/>
            <person name="DeGray S."/>
            <person name="DeMaso C."/>
            <person name="Dhargay N."/>
            <person name="Dooley K."/>
            <person name="Dooley E."/>
            <person name="Doricent M."/>
            <person name="Dorje P."/>
            <person name="Dorjee K."/>
            <person name="Dupes A."/>
            <person name="Elong R."/>
            <person name="Falk J."/>
            <person name="Farina A."/>
            <person name="Faro S."/>
            <person name="Ferguson D."/>
            <person name="Fisher S."/>
            <person name="Foley C.D."/>
            <person name="Franke A."/>
            <person name="Friedrich D."/>
            <person name="Gadbois L."/>
            <person name="Gearin G."/>
            <person name="Gearin C.R."/>
            <person name="Giannoukos G."/>
            <person name="Goode T."/>
            <person name="Graham J."/>
            <person name="Grandbois E."/>
            <person name="Grewal S."/>
            <person name="Gyaltsen K."/>
            <person name="Hafez N."/>
            <person name="Hagos B."/>
            <person name="Hall J."/>
            <person name="Henson C."/>
            <person name="Hollinger A."/>
            <person name="Honan T."/>
            <person name="Huard M.D."/>
            <person name="Hughes L."/>
            <person name="Hurhula B."/>
            <person name="Husby M.E."/>
            <person name="Kamat A."/>
            <person name="Kanga B."/>
            <person name="Kashin S."/>
            <person name="Khazanovich D."/>
            <person name="Kisner P."/>
            <person name="Lance K."/>
            <person name="Lara M."/>
            <person name="Lee W."/>
            <person name="Lennon N."/>
            <person name="Letendre F."/>
            <person name="LeVine R."/>
            <person name="Lipovsky A."/>
            <person name="Liu X."/>
            <person name="Liu J."/>
            <person name="Liu S."/>
            <person name="Lokyitsang T."/>
            <person name="Lokyitsang Y."/>
            <person name="Lubonja R."/>
            <person name="Lui A."/>
            <person name="MacDonald P."/>
            <person name="Magnisalis V."/>
            <person name="Maru K."/>
            <person name="Matthews C."/>
            <person name="McCusker W."/>
            <person name="McDonough S."/>
            <person name="Mehta T."/>
            <person name="Meldrim J."/>
            <person name="Meneus L."/>
            <person name="Mihai O."/>
            <person name="Mihalev A."/>
            <person name="Mihova T."/>
            <person name="Mittelman R."/>
            <person name="Mlenga V."/>
            <person name="Montmayeur A."/>
            <person name="Mulrain L."/>
            <person name="Navidi A."/>
            <person name="Naylor J."/>
            <person name="Negash T."/>
            <person name="Nguyen T."/>
            <person name="Nguyen N."/>
            <person name="Nicol R."/>
            <person name="Norbu C."/>
            <person name="Norbu N."/>
            <person name="Novod N."/>
            <person name="O'Neill B."/>
            <person name="Osman S."/>
            <person name="Markiewicz E."/>
            <person name="Oyono O.L."/>
            <person name="Patti C."/>
            <person name="Phunkhang P."/>
            <person name="Pierre F."/>
            <person name="Priest M."/>
            <person name="Raghuraman S."/>
            <person name="Rege F."/>
            <person name="Reyes R."/>
            <person name="Rise C."/>
            <person name="Rogov P."/>
            <person name="Ross K."/>
            <person name="Ryan E."/>
            <person name="Settipalli S."/>
            <person name="Shea T."/>
            <person name="Sherpa N."/>
            <person name="Shi L."/>
            <person name="Shih D."/>
            <person name="Sparrow T."/>
            <person name="Spaulding J."/>
            <person name="Stalker J."/>
            <person name="Stange-Thomann N."/>
            <person name="Stavropoulos S."/>
            <person name="Stone C."/>
            <person name="Strader C."/>
            <person name="Tesfaye S."/>
            <person name="Thomson T."/>
            <person name="Thoulutsang Y."/>
            <person name="Thoulutsang D."/>
            <person name="Topham K."/>
            <person name="Topping I."/>
            <person name="Tsamla T."/>
            <person name="Vassiliev H."/>
            <person name="Vo A."/>
            <person name="Wangchuk T."/>
            <person name="Wangdi T."/>
            <person name="Weiand M."/>
            <person name="Wilkinson J."/>
            <person name="Wilson A."/>
            <person name="Yadav S."/>
            <person name="Young G."/>
            <person name="Yu Q."/>
            <person name="Zembek L."/>
            <person name="Zhong D."/>
            <person name="Zimmer A."/>
            <person name="Zwirko Z."/>
            <person name="Jaffe D.B."/>
            <person name="Alvarez P."/>
            <person name="Brockman W."/>
            <person name="Butler J."/>
            <person name="Chin C."/>
            <person name="Gnerre S."/>
            <person name="Grabherr M."/>
            <person name="Kleber M."/>
            <person name="Mauceli E."/>
            <person name="MacCallum I."/>
        </authorList>
    </citation>
    <scope>NUCLEOTIDE SEQUENCE [LARGE SCALE GENOMIC DNA]</scope>
    <source>
        <strain evidence="15">Tucson 14030-0811.24</strain>
    </source>
</reference>
<dbReference type="OMA" id="NQLCERC"/>
<dbReference type="Pfam" id="PF01852">
    <property type="entry name" value="START"/>
    <property type="match status" value="1"/>
</dbReference>
<keyword evidence="15" id="KW-1185">Reference proteome</keyword>
<organism evidence="14 15">
    <name type="scientific">Drosophila willistoni</name>
    <name type="common">Fruit fly</name>
    <dbReference type="NCBI Taxonomy" id="7260"/>
    <lineage>
        <taxon>Eukaryota</taxon>
        <taxon>Metazoa</taxon>
        <taxon>Ecdysozoa</taxon>
        <taxon>Arthropoda</taxon>
        <taxon>Hexapoda</taxon>
        <taxon>Insecta</taxon>
        <taxon>Pterygota</taxon>
        <taxon>Neoptera</taxon>
        <taxon>Endopterygota</taxon>
        <taxon>Diptera</taxon>
        <taxon>Brachycera</taxon>
        <taxon>Muscomorpha</taxon>
        <taxon>Ephydroidea</taxon>
        <taxon>Drosophilidae</taxon>
        <taxon>Drosophila</taxon>
        <taxon>Sophophora</taxon>
    </lineage>
</organism>
<dbReference type="HOGENOM" id="CLU_042209_2_0_1"/>
<feature type="compositionally biased region" description="Low complexity" evidence="12">
    <location>
        <begin position="148"/>
        <end position="173"/>
    </location>
</feature>
<dbReference type="FunFam" id="3.30.530.20:FF:000017">
    <property type="entry name" value="Phosphatidylcholine transfer protein, putative"/>
    <property type="match status" value="1"/>
</dbReference>
<comment type="subcellular location">
    <subcellularLocation>
        <location evidence="1">Cytoplasm</location>
    </subcellularLocation>
</comment>
<dbReference type="PhylomeDB" id="B4MWG9"/>
<dbReference type="FunCoup" id="B4MWG9">
    <property type="interactions" value="245"/>
</dbReference>
<evidence type="ECO:0000313" key="15">
    <source>
        <dbReference type="Proteomes" id="UP000007798"/>
    </source>
</evidence>
<feature type="region of interest" description="Disordered" evidence="12">
    <location>
        <begin position="146"/>
        <end position="182"/>
    </location>
</feature>
<dbReference type="InterPro" id="IPR023393">
    <property type="entry name" value="START-like_dom_sf"/>
</dbReference>
<dbReference type="Proteomes" id="UP000007798">
    <property type="component" value="Unassembled WGS sequence"/>
</dbReference>
<dbReference type="GO" id="GO:0008289">
    <property type="term" value="F:lipid binding"/>
    <property type="evidence" value="ECO:0007669"/>
    <property type="project" value="UniProtKB-KW"/>
</dbReference>
<evidence type="ECO:0000256" key="4">
    <source>
        <dbReference type="ARBA" id="ARBA00022553"/>
    </source>
</evidence>
<dbReference type="PANTHER" id="PTHR19308">
    <property type="entry name" value="PHOSPHATIDYLCHOLINE TRANSFER PROTEIN"/>
    <property type="match status" value="1"/>
</dbReference>
<dbReference type="SMR" id="B4MWG9"/>
<dbReference type="InterPro" id="IPR041949">
    <property type="entry name" value="START_STARD7"/>
</dbReference>
<keyword evidence="6" id="KW-0445">Lipid transport</keyword>
<dbReference type="CDD" id="cd08911">
    <property type="entry name" value="START_STARD7-like"/>
    <property type="match status" value="1"/>
</dbReference>
<feature type="domain" description="START" evidence="13">
    <location>
        <begin position="208"/>
        <end position="399"/>
    </location>
</feature>
<evidence type="ECO:0000256" key="6">
    <source>
        <dbReference type="ARBA" id="ARBA00023055"/>
    </source>
</evidence>
<keyword evidence="5" id="KW-0007">Acetylation</keyword>
<comment type="subunit">
    <text evidence="8">Interacts with ACOT13/THEM2.</text>
</comment>
<dbReference type="GO" id="GO:0007007">
    <property type="term" value="P:inner mitochondrial membrane organization"/>
    <property type="evidence" value="ECO:0007669"/>
    <property type="project" value="EnsemblMetazoa"/>
</dbReference>
<keyword evidence="7" id="KW-0446">Lipid-binding</keyword>
<dbReference type="GO" id="GO:0006869">
    <property type="term" value="P:lipid transport"/>
    <property type="evidence" value="ECO:0007669"/>
    <property type="project" value="UniProtKB-KW"/>
</dbReference>
<evidence type="ECO:0000256" key="3">
    <source>
        <dbReference type="ARBA" id="ARBA00022490"/>
    </source>
</evidence>
<dbReference type="PROSITE" id="PS50848">
    <property type="entry name" value="START"/>
    <property type="match status" value="1"/>
</dbReference>
<dbReference type="SUPFAM" id="SSF55961">
    <property type="entry name" value="Bet v1-like"/>
    <property type="match status" value="1"/>
</dbReference>
<evidence type="ECO:0000313" key="14">
    <source>
        <dbReference type="EMBL" id="EDW76110.1"/>
    </source>
</evidence>
<dbReference type="Gene3D" id="3.30.530.20">
    <property type="match status" value="1"/>
</dbReference>
<dbReference type="AlphaFoldDB" id="B4MWG9"/>
<dbReference type="EMBL" id="CH963857">
    <property type="protein sequence ID" value="EDW76110.1"/>
    <property type="molecule type" value="Genomic_DNA"/>
</dbReference>
<gene>
    <name evidence="14" type="primary">Dwil\GK15285</name>
    <name evidence="14" type="ORF">Dwil_GK15285</name>
</gene>
<dbReference type="STRING" id="7260.B4MWG9"/>
<dbReference type="GO" id="GO:0031966">
    <property type="term" value="C:mitochondrial membrane"/>
    <property type="evidence" value="ECO:0007669"/>
    <property type="project" value="EnsemblMetazoa"/>
</dbReference>
<dbReference type="InParanoid" id="B4MWG9"/>
<dbReference type="KEGG" id="dwi:6642717"/>
<keyword evidence="2" id="KW-0813">Transport</keyword>
<dbReference type="PANTHER" id="PTHR19308:SF8">
    <property type="entry name" value="STAR-RELATED LIPID TRANSFER PROTEIN 7, MITOCHONDRIAL"/>
    <property type="match status" value="1"/>
</dbReference>
<dbReference type="GO" id="GO:0005829">
    <property type="term" value="C:cytosol"/>
    <property type="evidence" value="ECO:0007669"/>
    <property type="project" value="UniProtKB-ARBA"/>
</dbReference>
<evidence type="ECO:0000256" key="11">
    <source>
        <dbReference type="ARBA" id="ARBA00079049"/>
    </source>
</evidence>
<evidence type="ECO:0000256" key="10">
    <source>
        <dbReference type="ARBA" id="ARBA00077188"/>
    </source>
</evidence>
<dbReference type="OrthoDB" id="1295045at2759"/>
<protein>
    <recommendedName>
        <fullName evidence="9">Phosphatidylcholine transfer protein</fullName>
    </recommendedName>
    <alternativeName>
        <fullName evidence="11">START domain-containing protein 2</fullName>
    </alternativeName>
    <alternativeName>
        <fullName evidence="10">StAR-related lipid transfer protein 2</fullName>
    </alternativeName>
</protein>
<keyword evidence="3" id="KW-0963">Cytoplasm</keyword>
<evidence type="ECO:0000256" key="5">
    <source>
        <dbReference type="ARBA" id="ARBA00022990"/>
    </source>
</evidence>
<sequence length="449" mass="52470">MLFNRFILAIKNQSRETLRAWSYQCESILAQRSRRIQQLLCFYQSVYGTQGLKQLWRAYYRRELQQPLRGIMLSAVGVVGLNIKQLGSDGFDWNKERLALANFDVCHRDIEFINTLAKNQLCERCQAKKMKYCYCLLGNQRCRKNGTPVPANSPQSSSPSSPKTPTSKKMPASAAETDKEESIRNCHTPLDLDARGAPAGTVRIQAQDEKKWEPYFSKNEFSIWRREERTSMYSYKVYARFDDITADDFLHVQTDLDYRRQWDDTALRLELISEDPVPGSNSHLIYWEMQWPRLFANRDYVYCRRYIKDENKKVILICNRGAKHKTYPAISGKVRVTDYWSVMVIKPFRGFHEPGLHFILTYYDDPGVPIPQNIKSWVTQKQMPEFLTKMYVATKNYACSRAIKMKDMFNSFTLINDEYTANDQRGSWLGRLSRNGHAKFSRGENGTER</sequence>
<dbReference type="eggNOG" id="KOG2761">
    <property type="taxonomic scope" value="Eukaryota"/>
</dbReference>
<evidence type="ECO:0000256" key="2">
    <source>
        <dbReference type="ARBA" id="ARBA00022448"/>
    </source>
</evidence>
<proteinExistence type="predicted"/>
<evidence type="ECO:0000256" key="7">
    <source>
        <dbReference type="ARBA" id="ARBA00023121"/>
    </source>
</evidence>
<evidence type="ECO:0000259" key="13">
    <source>
        <dbReference type="PROSITE" id="PS50848"/>
    </source>
</evidence>
<dbReference type="InterPro" id="IPR002913">
    <property type="entry name" value="START_lipid-bd_dom"/>
</dbReference>
<dbReference type="InterPro" id="IPR051213">
    <property type="entry name" value="START_lipid_transfer"/>
</dbReference>
<evidence type="ECO:0000256" key="8">
    <source>
        <dbReference type="ARBA" id="ARBA00063535"/>
    </source>
</evidence>
<dbReference type="SMART" id="SM00234">
    <property type="entry name" value="START"/>
    <property type="match status" value="1"/>
</dbReference>
<accession>B4MWG9</accession>
<evidence type="ECO:0000256" key="9">
    <source>
        <dbReference type="ARBA" id="ARBA00069061"/>
    </source>
</evidence>
<keyword evidence="4" id="KW-0597">Phosphoprotein</keyword>
<evidence type="ECO:0000256" key="12">
    <source>
        <dbReference type="SAM" id="MobiDB-lite"/>
    </source>
</evidence>
<name>B4MWG9_DROWI</name>